<evidence type="ECO:0000256" key="5">
    <source>
        <dbReference type="ARBA" id="ARBA00022519"/>
    </source>
</evidence>
<dbReference type="Pfam" id="PF22776">
    <property type="entry name" value="K_trans_C"/>
    <property type="match status" value="1"/>
</dbReference>
<keyword evidence="7 13" id="KW-0812">Transmembrane</keyword>
<dbReference type="Proteomes" id="UP000199615">
    <property type="component" value="Unassembled WGS sequence"/>
</dbReference>
<dbReference type="RefSeq" id="WP_092683904.1">
    <property type="nucleotide sequence ID" value="NZ_FODT01000005.1"/>
</dbReference>
<dbReference type="AlphaFoldDB" id="A0A1H8SYU4"/>
<evidence type="ECO:0000256" key="12">
    <source>
        <dbReference type="ARBA" id="ARBA00023136"/>
    </source>
</evidence>
<dbReference type="Pfam" id="PF02705">
    <property type="entry name" value="K_trans"/>
    <property type="match status" value="1"/>
</dbReference>
<feature type="transmembrane region" description="Helical" evidence="13">
    <location>
        <begin position="409"/>
        <end position="428"/>
    </location>
</feature>
<evidence type="ECO:0000259" key="14">
    <source>
        <dbReference type="Pfam" id="PF02705"/>
    </source>
</evidence>
<feature type="transmembrane region" description="Helical" evidence="13">
    <location>
        <begin position="20"/>
        <end position="41"/>
    </location>
</feature>
<name>A0A1H8SYU4_9BRAD</name>
<dbReference type="GO" id="GO:0015293">
    <property type="term" value="F:symporter activity"/>
    <property type="evidence" value="ECO:0007669"/>
    <property type="project" value="UniProtKB-UniRule"/>
</dbReference>
<evidence type="ECO:0000256" key="7">
    <source>
        <dbReference type="ARBA" id="ARBA00022692"/>
    </source>
</evidence>
<comment type="catalytic activity">
    <reaction evidence="13">
        <text>K(+)(in) + H(+)(in) = K(+)(out) + H(+)(out)</text>
        <dbReference type="Rhea" id="RHEA:28490"/>
        <dbReference type="ChEBI" id="CHEBI:15378"/>
        <dbReference type="ChEBI" id="CHEBI:29103"/>
    </reaction>
</comment>
<comment type="function">
    <text evidence="13">Transport of potassium into the cell. Likely operates as a K(+):H(+) symporter.</text>
</comment>
<evidence type="ECO:0000259" key="15">
    <source>
        <dbReference type="Pfam" id="PF22776"/>
    </source>
</evidence>
<dbReference type="HAMAP" id="MF_01522">
    <property type="entry name" value="Kup"/>
    <property type="match status" value="1"/>
</dbReference>
<feature type="transmembrane region" description="Helical" evidence="13">
    <location>
        <begin position="61"/>
        <end position="82"/>
    </location>
</feature>
<evidence type="ECO:0000256" key="4">
    <source>
        <dbReference type="ARBA" id="ARBA00022475"/>
    </source>
</evidence>
<dbReference type="GO" id="GO:0015079">
    <property type="term" value="F:potassium ion transmembrane transporter activity"/>
    <property type="evidence" value="ECO:0007669"/>
    <property type="project" value="UniProtKB-UniRule"/>
</dbReference>
<dbReference type="EMBL" id="FODT01000005">
    <property type="protein sequence ID" value="SEO84109.1"/>
    <property type="molecule type" value="Genomic_DNA"/>
</dbReference>
<evidence type="ECO:0000313" key="17">
    <source>
        <dbReference type="Proteomes" id="UP000199615"/>
    </source>
</evidence>
<dbReference type="GO" id="GO:0005886">
    <property type="term" value="C:plasma membrane"/>
    <property type="evidence" value="ECO:0007669"/>
    <property type="project" value="UniProtKB-SubCell"/>
</dbReference>
<dbReference type="InterPro" id="IPR053952">
    <property type="entry name" value="K_trans_C"/>
</dbReference>
<evidence type="ECO:0000256" key="2">
    <source>
        <dbReference type="ARBA" id="ARBA00007019"/>
    </source>
</evidence>
<dbReference type="PANTHER" id="PTHR30540:SF79">
    <property type="entry name" value="LOW AFFINITY POTASSIUM TRANSPORT SYSTEM PROTEIN KUP"/>
    <property type="match status" value="1"/>
</dbReference>
<keyword evidence="3 13" id="KW-0813">Transport</keyword>
<feature type="transmembrane region" description="Helical" evidence="13">
    <location>
        <begin position="434"/>
        <end position="451"/>
    </location>
</feature>
<keyword evidence="11 13" id="KW-0406">Ion transport</keyword>
<feature type="transmembrane region" description="Helical" evidence="13">
    <location>
        <begin position="374"/>
        <end position="397"/>
    </location>
</feature>
<sequence>MSDALSTPQVALPAQRPTPFLTLSLGSIGVVYGDIGTSPLYALKESLNAATAGNALTEAMVLGVMSLMLWTLVIIVTLKYVLLIMRADNHGEGGTLTLMALLQHVMHRRFAAISLLGMAGAALFYGDAIITPAISVLSAVEGLKLVAPAFDPYILPLSMAILIGLFVVQFRGTAAVAAWFGPIMLLWFTVMALGGIMNLITDLSVLRAINPLYGVDFLLHHGRAGLLALGAVFLTVTGAEALYADMGHFSRRPIQFAWFAVVFPALALCYLGQGAMLMSHPERLENPFFFLFPEWALLPMVGLATAATIIASQAVISGAYSLTQQAIQLGLLPRMEIRRTSETEKGQIYIPRANWLLLIAVLYLVFAFKSSSALASAYGIAVTGTMVITSVMAYFVMRKCWKWSVATSALIIAPFLTVDLIFLMANMLKIFEGGWIPLVIGGGLMGVMITWRRGTKIVAKKTVRDEVDLGDFIKSISGSSSISRVRGVAVFLTGNPNSTPTSLMHNLKHNKVLHEKNVILRVVTEDVPRVPEAERSSVEIVNDLFSRIELRFGYMESPNVPKALAACADRGFSFDIMSTSFFLSRRVIRPAVPSEMPRWQSQLFANMAKWADDASLYFRIPTGRAVEVGMQINV</sequence>
<comment type="subcellular location">
    <subcellularLocation>
        <location evidence="13">Cell membrane</location>
        <topology evidence="13">Multi-pass membrane protein</topology>
    </subcellularLocation>
    <subcellularLocation>
        <location evidence="1">Membrane</location>
        <topology evidence="1">Multi-pass membrane protein</topology>
    </subcellularLocation>
</comment>
<keyword evidence="10 13" id="KW-1133">Transmembrane helix</keyword>
<keyword evidence="9 13" id="KW-0630">Potassium</keyword>
<evidence type="ECO:0000256" key="10">
    <source>
        <dbReference type="ARBA" id="ARBA00022989"/>
    </source>
</evidence>
<evidence type="ECO:0000256" key="3">
    <source>
        <dbReference type="ARBA" id="ARBA00022448"/>
    </source>
</evidence>
<feature type="transmembrane region" description="Helical" evidence="13">
    <location>
        <begin position="110"/>
        <end position="133"/>
    </location>
</feature>
<evidence type="ECO:0000256" key="11">
    <source>
        <dbReference type="ARBA" id="ARBA00023065"/>
    </source>
</evidence>
<keyword evidence="8 13" id="KW-0769">Symport</keyword>
<gene>
    <name evidence="13" type="primary">kup</name>
    <name evidence="16" type="ORF">SAMN05444123_105145</name>
</gene>
<evidence type="ECO:0000256" key="1">
    <source>
        <dbReference type="ARBA" id="ARBA00004141"/>
    </source>
</evidence>
<evidence type="ECO:0000256" key="13">
    <source>
        <dbReference type="HAMAP-Rule" id="MF_01522"/>
    </source>
</evidence>
<feature type="domain" description="K+ potassium transporter integral membrane" evidence="14">
    <location>
        <begin position="24"/>
        <end position="474"/>
    </location>
</feature>
<accession>A0A1H8SYU4</accession>
<feature type="transmembrane region" description="Helical" evidence="13">
    <location>
        <begin position="348"/>
        <end position="368"/>
    </location>
</feature>
<keyword evidence="6 13" id="KW-0633">Potassium transport</keyword>
<evidence type="ECO:0000256" key="6">
    <source>
        <dbReference type="ARBA" id="ARBA00022538"/>
    </source>
</evidence>
<feature type="transmembrane region" description="Helical" evidence="13">
    <location>
        <begin position="296"/>
        <end position="322"/>
    </location>
</feature>
<dbReference type="OrthoDB" id="9805577at2"/>
<dbReference type="InterPro" id="IPR003855">
    <property type="entry name" value="K+_transporter"/>
</dbReference>
<feature type="transmembrane region" description="Helical" evidence="13">
    <location>
        <begin position="256"/>
        <end position="276"/>
    </location>
</feature>
<keyword evidence="4 13" id="KW-1003">Cell membrane</keyword>
<evidence type="ECO:0000313" key="16">
    <source>
        <dbReference type="EMBL" id="SEO84109.1"/>
    </source>
</evidence>
<feature type="transmembrane region" description="Helical" evidence="13">
    <location>
        <begin position="220"/>
        <end position="244"/>
    </location>
</feature>
<feature type="domain" description="K+ potassium transporter C-terminal" evidence="15">
    <location>
        <begin position="487"/>
        <end position="633"/>
    </location>
</feature>
<reference evidence="17" key="1">
    <citation type="submission" date="2016-10" db="EMBL/GenBank/DDBJ databases">
        <authorList>
            <person name="Varghese N."/>
            <person name="Submissions S."/>
        </authorList>
    </citation>
    <scope>NUCLEOTIDE SEQUENCE [LARGE SCALE GENOMIC DNA]</scope>
    <source>
        <strain evidence="17">DSM 123</strain>
    </source>
</reference>
<feature type="transmembrane region" description="Helical" evidence="13">
    <location>
        <begin position="177"/>
        <end position="200"/>
    </location>
</feature>
<organism evidence="16 17">
    <name type="scientific">Rhodopseudomonas pseudopalustris</name>
    <dbReference type="NCBI Taxonomy" id="1513892"/>
    <lineage>
        <taxon>Bacteria</taxon>
        <taxon>Pseudomonadati</taxon>
        <taxon>Pseudomonadota</taxon>
        <taxon>Alphaproteobacteria</taxon>
        <taxon>Hyphomicrobiales</taxon>
        <taxon>Nitrobacteraceae</taxon>
        <taxon>Rhodopseudomonas</taxon>
    </lineage>
</organism>
<dbReference type="InterPro" id="IPR053951">
    <property type="entry name" value="K_trans_N"/>
</dbReference>
<dbReference type="PANTHER" id="PTHR30540">
    <property type="entry name" value="OSMOTIC STRESS POTASSIUM TRANSPORTER"/>
    <property type="match status" value="1"/>
</dbReference>
<evidence type="ECO:0000256" key="8">
    <source>
        <dbReference type="ARBA" id="ARBA00022847"/>
    </source>
</evidence>
<keyword evidence="5" id="KW-0997">Cell inner membrane</keyword>
<keyword evidence="12 13" id="KW-0472">Membrane</keyword>
<evidence type="ECO:0000256" key="9">
    <source>
        <dbReference type="ARBA" id="ARBA00022958"/>
    </source>
</evidence>
<feature type="transmembrane region" description="Helical" evidence="13">
    <location>
        <begin position="153"/>
        <end position="170"/>
    </location>
</feature>
<protein>
    <recommendedName>
        <fullName evidence="13">Probable potassium transport system protein Kup</fullName>
    </recommendedName>
</protein>
<keyword evidence="17" id="KW-1185">Reference proteome</keyword>
<proteinExistence type="inferred from homology"/>
<dbReference type="InterPro" id="IPR023051">
    <property type="entry name" value="Kup"/>
</dbReference>
<comment type="similarity">
    <text evidence="2 13">Belongs to the HAK/KUP transporter (TC 2.A.72) family.</text>
</comment>